<dbReference type="SMART" id="SM00028">
    <property type="entry name" value="TPR"/>
    <property type="match status" value="4"/>
</dbReference>
<organism evidence="4 5">
    <name type="scientific">Roseateles puraquae</name>
    <dbReference type="NCBI Taxonomy" id="431059"/>
    <lineage>
        <taxon>Bacteria</taxon>
        <taxon>Pseudomonadati</taxon>
        <taxon>Pseudomonadota</taxon>
        <taxon>Betaproteobacteria</taxon>
        <taxon>Burkholderiales</taxon>
        <taxon>Sphaerotilaceae</taxon>
        <taxon>Roseateles</taxon>
    </lineage>
</organism>
<dbReference type="EMBL" id="NISI01000002">
    <property type="protein sequence ID" value="OWR04357.1"/>
    <property type="molecule type" value="Genomic_DNA"/>
</dbReference>
<comment type="caution">
    <text evidence="4">The sequence shown here is derived from an EMBL/GenBank/DDBJ whole genome shotgun (WGS) entry which is preliminary data.</text>
</comment>
<dbReference type="RefSeq" id="WP_088482495.1">
    <property type="nucleotide sequence ID" value="NZ_SGUE01000019.1"/>
</dbReference>
<dbReference type="Proteomes" id="UP000197446">
    <property type="component" value="Unassembled WGS sequence"/>
</dbReference>
<evidence type="ECO:0000256" key="3">
    <source>
        <dbReference type="SAM" id="Phobius"/>
    </source>
</evidence>
<keyword evidence="3" id="KW-0812">Transmembrane</keyword>
<feature type="repeat" description="TPR" evidence="1">
    <location>
        <begin position="245"/>
        <end position="278"/>
    </location>
</feature>
<dbReference type="PROSITE" id="PS51257">
    <property type="entry name" value="PROKAR_LIPOPROTEIN"/>
    <property type="match status" value="1"/>
</dbReference>
<keyword evidence="3" id="KW-1133">Transmembrane helix</keyword>
<dbReference type="PANTHER" id="PTHR10098:SF108">
    <property type="entry name" value="TETRATRICOPEPTIDE REPEAT PROTEIN 28"/>
    <property type="match status" value="1"/>
</dbReference>
<feature type="repeat" description="TPR" evidence="1">
    <location>
        <begin position="166"/>
        <end position="199"/>
    </location>
</feature>
<sequence>MFRWLPGLLLAWGTACAQAELAWQRSLHLSYAEAIESVARAQAAAVTPAERDEAARRALEVQALYGRHAELAALLRELSERPGLADERLLYQARLDMLAGRHAEGARLLEPLRRKFVRLPEGPLRRELRLTLATLDLHLGQPEDATRELNRIVDAAREAGDLELAARAFSALGAVQLEMFDYAAGLAYYQQALRLAPAWALQTRERARMGMAQMHHMLGNRREALALLDTALAAFHRSQNLRAEADALLLRGFFLSRDGQVQAALEPYRQALALREQLGGDADVVNALTHLCGTLSDARLLSEALSLCERATRMAEATDSQSLRWDAYWVSAEVQAAAGDFRLAYEHQQRATRALQKHARLNLVNMTGAMRERFDTDRQRQEVERLTTQLEDAQAMRAQWQRIAAVLGLLAVALAGVVAWRWPRRGLAAEPRAQASTQASLNSASAL</sequence>
<dbReference type="AlphaFoldDB" id="A0A254ND97"/>
<evidence type="ECO:0000256" key="2">
    <source>
        <dbReference type="SAM" id="Coils"/>
    </source>
</evidence>
<keyword evidence="5" id="KW-1185">Reference proteome</keyword>
<evidence type="ECO:0000313" key="5">
    <source>
        <dbReference type="Proteomes" id="UP000197446"/>
    </source>
</evidence>
<gene>
    <name evidence="4" type="ORF">CDO81_07105</name>
</gene>
<dbReference type="Gene3D" id="1.25.40.10">
    <property type="entry name" value="Tetratricopeptide repeat domain"/>
    <property type="match status" value="2"/>
</dbReference>
<dbReference type="PROSITE" id="PS50005">
    <property type="entry name" value="TPR"/>
    <property type="match status" value="2"/>
</dbReference>
<dbReference type="InterPro" id="IPR011990">
    <property type="entry name" value="TPR-like_helical_dom_sf"/>
</dbReference>
<proteinExistence type="predicted"/>
<keyword evidence="2" id="KW-0175">Coiled coil</keyword>
<feature type="coiled-coil region" evidence="2">
    <location>
        <begin position="376"/>
        <end position="403"/>
    </location>
</feature>
<keyword evidence="1" id="KW-0802">TPR repeat</keyword>
<dbReference type="SUPFAM" id="SSF48452">
    <property type="entry name" value="TPR-like"/>
    <property type="match status" value="2"/>
</dbReference>
<dbReference type="PANTHER" id="PTHR10098">
    <property type="entry name" value="RAPSYN-RELATED"/>
    <property type="match status" value="1"/>
</dbReference>
<evidence type="ECO:0000256" key="1">
    <source>
        <dbReference type="PROSITE-ProRule" id="PRU00339"/>
    </source>
</evidence>
<evidence type="ECO:0000313" key="4">
    <source>
        <dbReference type="EMBL" id="OWR04357.1"/>
    </source>
</evidence>
<dbReference type="InterPro" id="IPR019734">
    <property type="entry name" value="TPR_rpt"/>
</dbReference>
<feature type="transmembrane region" description="Helical" evidence="3">
    <location>
        <begin position="403"/>
        <end position="422"/>
    </location>
</feature>
<reference evidence="4 5" key="1">
    <citation type="journal article" date="2007" name="Int. J. Syst. Evol. Microbiol.">
        <title>Description of Pelomonas aquatica sp. nov. and Pelomonas puraquae sp. nov., isolated from industrial and haemodialysis water.</title>
        <authorList>
            <person name="Gomila M."/>
            <person name="Bowien B."/>
            <person name="Falsen E."/>
            <person name="Moore E.R."/>
            <person name="Lalucat J."/>
        </authorList>
    </citation>
    <scope>NUCLEOTIDE SEQUENCE [LARGE SCALE GENOMIC DNA]</scope>
    <source>
        <strain evidence="4 5">CCUG 52769</strain>
    </source>
</reference>
<protein>
    <submittedName>
        <fullName evidence="4">Uncharacterized protein</fullName>
    </submittedName>
</protein>
<keyword evidence="3" id="KW-0472">Membrane</keyword>
<name>A0A254ND97_9BURK</name>
<accession>A0A254ND97</accession>